<dbReference type="InParanoid" id="A0A1Y1XXD6"/>
<proteinExistence type="predicted"/>
<sequence length="131" mass="14919">MSSSSTPLKRKPNHLTPSGKSVKKQTQVTTSTPLQKPRKKSEPSSLPPTPSTEVPEEKAREEEIPAPAETKQTEEEEEEEEEEGIIADDDFKELMQIHGRSKEELKYVNQQFYFRQCHGIAYRASVDLFCP</sequence>
<comment type="caution">
    <text evidence="2">The sequence shown here is derived from an EMBL/GenBank/DDBJ whole genome shotgun (WGS) entry which is preliminary data.</text>
</comment>
<reference evidence="2 3" key="1">
    <citation type="submission" date="2016-07" db="EMBL/GenBank/DDBJ databases">
        <title>Pervasive Adenine N6-methylation of Active Genes in Fungi.</title>
        <authorList>
            <consortium name="DOE Joint Genome Institute"/>
            <person name="Mondo S.J."/>
            <person name="Dannebaum R.O."/>
            <person name="Kuo R.C."/>
            <person name="Labutti K."/>
            <person name="Haridas S."/>
            <person name="Kuo A."/>
            <person name="Salamov A."/>
            <person name="Ahrendt S.R."/>
            <person name="Lipzen A."/>
            <person name="Sullivan W."/>
            <person name="Andreopoulos W.B."/>
            <person name="Clum A."/>
            <person name="Lindquist E."/>
            <person name="Daum C."/>
            <person name="Ramamoorthy G.K."/>
            <person name="Gryganskyi A."/>
            <person name="Culley D."/>
            <person name="Magnuson J.K."/>
            <person name="James T.Y."/>
            <person name="O'Malley M.A."/>
            <person name="Stajich J.E."/>
            <person name="Spatafora J.W."/>
            <person name="Visel A."/>
            <person name="Grigoriev I.V."/>
        </authorList>
    </citation>
    <scope>NUCLEOTIDE SEQUENCE [LARGE SCALE GENOMIC DNA]</scope>
    <source>
        <strain evidence="2 3">CBS 931.73</strain>
    </source>
</reference>
<dbReference type="EMBL" id="MCFE01000381">
    <property type="protein sequence ID" value="ORX90411.1"/>
    <property type="molecule type" value="Genomic_DNA"/>
</dbReference>
<evidence type="ECO:0000256" key="1">
    <source>
        <dbReference type="SAM" id="MobiDB-lite"/>
    </source>
</evidence>
<accession>A0A1Y1XXD6</accession>
<feature type="region of interest" description="Disordered" evidence="1">
    <location>
        <begin position="1"/>
        <end position="87"/>
    </location>
</feature>
<gene>
    <name evidence="2" type="ORF">K493DRAFT_59443</name>
</gene>
<keyword evidence="3" id="KW-1185">Reference proteome</keyword>
<evidence type="ECO:0000313" key="2">
    <source>
        <dbReference type="EMBL" id="ORX90411.1"/>
    </source>
</evidence>
<evidence type="ECO:0000313" key="3">
    <source>
        <dbReference type="Proteomes" id="UP000193498"/>
    </source>
</evidence>
<feature type="compositionally biased region" description="Acidic residues" evidence="1">
    <location>
        <begin position="74"/>
        <end position="87"/>
    </location>
</feature>
<name>A0A1Y1XXD6_9FUNG</name>
<dbReference type="Proteomes" id="UP000193498">
    <property type="component" value="Unassembled WGS sequence"/>
</dbReference>
<dbReference type="AlphaFoldDB" id="A0A1Y1XXD6"/>
<organism evidence="2 3">
    <name type="scientific">Basidiobolus meristosporus CBS 931.73</name>
    <dbReference type="NCBI Taxonomy" id="1314790"/>
    <lineage>
        <taxon>Eukaryota</taxon>
        <taxon>Fungi</taxon>
        <taxon>Fungi incertae sedis</taxon>
        <taxon>Zoopagomycota</taxon>
        <taxon>Entomophthoromycotina</taxon>
        <taxon>Basidiobolomycetes</taxon>
        <taxon>Basidiobolales</taxon>
        <taxon>Basidiobolaceae</taxon>
        <taxon>Basidiobolus</taxon>
    </lineage>
</organism>
<feature type="compositionally biased region" description="Polar residues" evidence="1">
    <location>
        <begin position="15"/>
        <end position="34"/>
    </location>
</feature>
<protein>
    <submittedName>
        <fullName evidence="2">Uncharacterized protein</fullName>
    </submittedName>
</protein>